<keyword evidence="4" id="KW-1185">Reference proteome</keyword>
<evidence type="ECO:0000256" key="1">
    <source>
        <dbReference type="SAM" id="MobiDB-lite"/>
    </source>
</evidence>
<gene>
    <name evidence="3" type="primary">exu1</name>
    <name evidence="3" type="ORF">EVAR_70696_1</name>
</gene>
<feature type="compositionally biased region" description="Polar residues" evidence="1">
    <location>
        <begin position="201"/>
        <end position="220"/>
    </location>
</feature>
<dbReference type="Pfam" id="PF22123">
    <property type="entry name" value="Exu_RNase_H_like"/>
    <property type="match status" value="1"/>
</dbReference>
<organism evidence="3 4">
    <name type="scientific">Eumeta variegata</name>
    <name type="common">Bagworm moth</name>
    <name type="synonym">Eumeta japonica</name>
    <dbReference type="NCBI Taxonomy" id="151549"/>
    <lineage>
        <taxon>Eukaryota</taxon>
        <taxon>Metazoa</taxon>
        <taxon>Ecdysozoa</taxon>
        <taxon>Arthropoda</taxon>
        <taxon>Hexapoda</taxon>
        <taxon>Insecta</taxon>
        <taxon>Pterygota</taxon>
        <taxon>Neoptera</taxon>
        <taxon>Endopterygota</taxon>
        <taxon>Lepidoptera</taxon>
        <taxon>Glossata</taxon>
        <taxon>Ditrysia</taxon>
        <taxon>Tineoidea</taxon>
        <taxon>Psychidae</taxon>
        <taxon>Oiketicinae</taxon>
        <taxon>Eumeta</taxon>
    </lineage>
</organism>
<evidence type="ECO:0000313" key="4">
    <source>
        <dbReference type="Proteomes" id="UP000299102"/>
    </source>
</evidence>
<comment type="caution">
    <text evidence="3">The sequence shown here is derived from an EMBL/GenBank/DDBJ whole genome shotgun (WGS) entry which is preliminary data.</text>
</comment>
<proteinExistence type="predicted"/>
<evidence type="ECO:0000313" key="3">
    <source>
        <dbReference type="EMBL" id="GBP97412.1"/>
    </source>
</evidence>
<evidence type="ECO:0000259" key="2">
    <source>
        <dbReference type="Pfam" id="PF22123"/>
    </source>
</evidence>
<reference evidence="3 4" key="1">
    <citation type="journal article" date="2019" name="Commun. Biol.">
        <title>The bagworm genome reveals a unique fibroin gene that provides high tensile strength.</title>
        <authorList>
            <person name="Kono N."/>
            <person name="Nakamura H."/>
            <person name="Ohtoshi R."/>
            <person name="Tomita M."/>
            <person name="Numata K."/>
            <person name="Arakawa K."/>
        </authorList>
    </citation>
    <scope>NUCLEOTIDE SEQUENCE [LARGE SCALE GENOMIC DNA]</scope>
</reference>
<feature type="region of interest" description="Disordered" evidence="1">
    <location>
        <begin position="1"/>
        <end position="28"/>
    </location>
</feature>
<dbReference type="Proteomes" id="UP000299102">
    <property type="component" value="Unassembled WGS sequence"/>
</dbReference>
<dbReference type="EMBL" id="BGZK01002932">
    <property type="protein sequence ID" value="GBP97412.1"/>
    <property type="molecule type" value="Genomic_DNA"/>
</dbReference>
<protein>
    <submittedName>
        <fullName evidence="3">Maternal protein exuperantia-1</fullName>
    </submittedName>
</protein>
<dbReference type="STRING" id="151549.A0A4C2AC55"/>
<dbReference type="InterPro" id="IPR054362">
    <property type="entry name" value="Exu_RNase_H-like"/>
</dbReference>
<name>A0A4C2AC55_EUMVA</name>
<feature type="domain" description="Exuperantia RNAse H-like" evidence="2">
    <location>
        <begin position="65"/>
        <end position="104"/>
    </location>
</feature>
<feature type="region of interest" description="Disordered" evidence="1">
    <location>
        <begin position="171"/>
        <end position="220"/>
    </location>
</feature>
<dbReference type="AlphaFoldDB" id="A0A4C2AC55"/>
<sequence>MVIQTKYSPSASEPKGSTTQNGVESNNSAETKRCIDNLTLKSLPKGKYTLVGIDIDTTGRRLIDEIIKSKSEFAALKDFLDWLEALKAKDNSSQGIVLIYYEDPSQASLTDQEEKSYTNILLTAIVKNLMEMPEFVLNSLMKRKTELADLFDSYFDPAKTTNKPVVKINNRRQNRRIRNGMKDNGGRSTGNEHGAAGDKQQGGNNAVNLPDSTKSPKISV</sequence>
<dbReference type="OrthoDB" id="8251179at2759"/>
<accession>A0A4C2AC55</accession>